<proteinExistence type="predicted"/>
<name>A0A0W8FSA0_9ZZZZ</name>
<keyword evidence="3" id="KW-0670">Pyruvate</keyword>
<organism evidence="3">
    <name type="scientific">hydrocarbon metagenome</name>
    <dbReference type="NCBI Taxonomy" id="938273"/>
    <lineage>
        <taxon>unclassified sequences</taxon>
        <taxon>metagenomes</taxon>
        <taxon>ecological metagenomes</taxon>
    </lineage>
</organism>
<evidence type="ECO:0000313" key="3">
    <source>
        <dbReference type="EMBL" id="KUG23666.1"/>
    </source>
</evidence>
<dbReference type="SUPFAM" id="SSF53323">
    <property type="entry name" value="Pyruvate-ferredoxin oxidoreductase, PFOR, domain III"/>
    <property type="match status" value="1"/>
</dbReference>
<dbReference type="InterPro" id="IPR011894">
    <property type="entry name" value="PorC_KorC"/>
</dbReference>
<keyword evidence="1 3" id="KW-0560">Oxidoreductase</keyword>
<accession>A0A0W8FSA0</accession>
<gene>
    <name evidence="3" type="ORF">ASZ90_006553</name>
</gene>
<dbReference type="EC" id="1.2.7.1" evidence="3"/>
<reference evidence="3" key="1">
    <citation type="journal article" date="2015" name="Proc. Natl. Acad. Sci. U.S.A.">
        <title>Networks of energetic and metabolic interactions define dynamics in microbial communities.</title>
        <authorList>
            <person name="Embree M."/>
            <person name="Liu J.K."/>
            <person name="Al-Bassam M.M."/>
            <person name="Zengler K."/>
        </authorList>
    </citation>
    <scope>NUCLEOTIDE SEQUENCE</scope>
</reference>
<protein>
    <submittedName>
        <fullName evidence="3">Pyruvate:ferredoxin oxidoreductase, gamma subunit</fullName>
        <ecNumber evidence="3">1.2.7.1</ecNumber>
    </submittedName>
</protein>
<comment type="caution">
    <text evidence="3">The sequence shown here is derived from an EMBL/GenBank/DDBJ whole genome shotgun (WGS) entry which is preliminary data.</text>
</comment>
<dbReference type="InterPro" id="IPR019752">
    <property type="entry name" value="Pyrv/ketoisovalerate_OxRed_cat"/>
</dbReference>
<dbReference type="AlphaFoldDB" id="A0A0W8FSA0"/>
<dbReference type="GO" id="GO:0019164">
    <property type="term" value="F:pyruvate synthase activity"/>
    <property type="evidence" value="ECO:0007669"/>
    <property type="project" value="UniProtKB-EC"/>
</dbReference>
<evidence type="ECO:0000259" key="2">
    <source>
        <dbReference type="Pfam" id="PF01558"/>
    </source>
</evidence>
<sequence>MIEVRWHGRGGQGAVTSVELLAVAAIAAGKYAQGFPSFGPERRGAPVAAFTRIDDAKINKRSGIYKPDVVLVLDASLIGLVNVLDGLKPGGTLIVNTHKTQEEIRQALNYSGTLAIVDGTGIARKEMGVPIANTTMIGALLKVTGIMGLDAMKESIEHRFGRIAQKNLNAMKRAYDEIKIYN</sequence>
<dbReference type="Pfam" id="PF01558">
    <property type="entry name" value="POR"/>
    <property type="match status" value="1"/>
</dbReference>
<dbReference type="EMBL" id="LNQE01000891">
    <property type="protein sequence ID" value="KUG23666.1"/>
    <property type="molecule type" value="Genomic_DNA"/>
</dbReference>
<dbReference type="PANTHER" id="PTHR43366">
    <property type="entry name" value="PYRUVATE SYNTHASE SUBUNIT PORC"/>
    <property type="match status" value="1"/>
</dbReference>
<dbReference type="Gene3D" id="3.40.920.10">
    <property type="entry name" value="Pyruvate-ferredoxin oxidoreductase, PFOR, domain III"/>
    <property type="match status" value="1"/>
</dbReference>
<dbReference type="InterPro" id="IPR002869">
    <property type="entry name" value="Pyrv_flavodox_OxRed_cen"/>
</dbReference>
<dbReference type="NCBIfam" id="TIGR02175">
    <property type="entry name" value="PorC_KorC"/>
    <property type="match status" value="1"/>
</dbReference>
<dbReference type="PANTHER" id="PTHR43366:SF1">
    <property type="entry name" value="PYRUVATE SYNTHASE SUBUNIT PORC"/>
    <property type="match status" value="1"/>
</dbReference>
<dbReference type="InterPro" id="IPR051626">
    <property type="entry name" value="Oxidoreductase_gamma_subunit"/>
</dbReference>
<evidence type="ECO:0000256" key="1">
    <source>
        <dbReference type="ARBA" id="ARBA00023002"/>
    </source>
</evidence>
<feature type="domain" description="Pyruvate/ketoisovalerate oxidoreductase catalytic" evidence="2">
    <location>
        <begin position="10"/>
        <end position="176"/>
    </location>
</feature>